<protein>
    <submittedName>
        <fullName evidence="1">Uncharacterized protein</fullName>
    </submittedName>
</protein>
<gene>
    <name evidence="1" type="ORF">BD311DRAFT_673321</name>
</gene>
<sequence length="379" mass="42611">LVLRHYRGLQDPMVKAGTWLIENYEPNLSVQYSLPHLSQACLDEHIINPHACGQRIIVDAMFTLTLFWTEQLRESTANPGDYFLASLHFFYLAASGNGPRDQHCYYALSHKGALPAPFSRQAVPTAVFMVTIAPLTVQSTQAQAWRYFNGMMKHIHLGLKRLMHMTCQASISVHPDDPTNTKALPLIRHMLLPTIPGPLAPPLATLQEISWGSQYYVHKIFNGRALNRALGAAKPGVRLCILMFHLGGDPFLSPLTWVPHTTQLDANSTVVYAFTAEQAFREGFNMTTFRRDHLDYMITAPLRALHTCHAWYTARGISILESVGVDVMVHEAQLSLDDTMRIHKMLTRMSITRGKGAQAIRWRTRVASLALPYDDSSTH</sequence>
<dbReference type="AlphaFoldDB" id="A0A4Q9M979"/>
<dbReference type="OrthoDB" id="2757847at2759"/>
<accession>A0A4Q9M979</accession>
<name>A0A4Q9M979_9APHY</name>
<dbReference type="Proteomes" id="UP000292957">
    <property type="component" value="Unassembled WGS sequence"/>
</dbReference>
<dbReference type="EMBL" id="ML143497">
    <property type="protein sequence ID" value="TBU23694.1"/>
    <property type="molecule type" value="Genomic_DNA"/>
</dbReference>
<reference evidence="1" key="1">
    <citation type="submission" date="2019-01" db="EMBL/GenBank/DDBJ databases">
        <title>Draft genome sequences of three monokaryotic isolates of the white-rot basidiomycete fungus Dichomitus squalens.</title>
        <authorList>
            <consortium name="DOE Joint Genome Institute"/>
            <person name="Lopez S.C."/>
            <person name="Andreopoulos B."/>
            <person name="Pangilinan J."/>
            <person name="Lipzen A."/>
            <person name="Riley R."/>
            <person name="Ahrendt S."/>
            <person name="Ng V."/>
            <person name="Barry K."/>
            <person name="Daum C."/>
            <person name="Grigoriev I.V."/>
            <person name="Hilden K.S."/>
            <person name="Makela M.R."/>
            <person name="de Vries R.P."/>
        </authorList>
    </citation>
    <scope>NUCLEOTIDE SEQUENCE [LARGE SCALE GENOMIC DNA]</scope>
    <source>
        <strain evidence="1">OM18370.1</strain>
    </source>
</reference>
<proteinExistence type="predicted"/>
<evidence type="ECO:0000313" key="1">
    <source>
        <dbReference type="EMBL" id="TBU23694.1"/>
    </source>
</evidence>
<organism evidence="1">
    <name type="scientific">Dichomitus squalens</name>
    <dbReference type="NCBI Taxonomy" id="114155"/>
    <lineage>
        <taxon>Eukaryota</taxon>
        <taxon>Fungi</taxon>
        <taxon>Dikarya</taxon>
        <taxon>Basidiomycota</taxon>
        <taxon>Agaricomycotina</taxon>
        <taxon>Agaricomycetes</taxon>
        <taxon>Polyporales</taxon>
        <taxon>Polyporaceae</taxon>
        <taxon>Dichomitus</taxon>
    </lineage>
</organism>
<feature type="non-terminal residue" evidence="1">
    <location>
        <position position="1"/>
    </location>
</feature>